<dbReference type="Proteomes" id="UP000069272">
    <property type="component" value="Chromosome 2L"/>
</dbReference>
<evidence type="ECO:0000256" key="1">
    <source>
        <dbReference type="ARBA" id="ARBA00004651"/>
    </source>
</evidence>
<evidence type="ECO:0000256" key="2">
    <source>
        <dbReference type="ARBA" id="ARBA00022475"/>
    </source>
</evidence>
<dbReference type="VEuPathDB" id="VectorBase:AALB000250"/>
<keyword evidence="6" id="KW-0675">Receptor</keyword>
<accession>A0A182F1C6</accession>
<reference evidence="8 9" key="1">
    <citation type="journal article" date="2017" name="G3 (Bethesda)">
        <title>The Physical Genome Mapping of Anopheles albimanus Corrected Scaffold Misassemblies and Identified Interarm Rearrangements in Genus Anopheles.</title>
        <authorList>
            <person name="Artemov G.N."/>
            <person name="Peery A.N."/>
            <person name="Jiang X."/>
            <person name="Tu Z."/>
            <person name="Stegniy V.N."/>
            <person name="Sharakhova M.V."/>
            <person name="Sharakhov I.V."/>
        </authorList>
    </citation>
    <scope>NUCLEOTIDE SEQUENCE [LARGE SCALE GENOMIC DNA]</scope>
    <source>
        <strain evidence="8 9">ALBI9_A</strain>
    </source>
</reference>
<keyword evidence="4" id="KW-1133">Transmembrane helix</keyword>
<keyword evidence="5" id="KW-0472">Membrane</keyword>
<dbReference type="AlphaFoldDB" id="A0A182F1C6"/>
<protein>
    <recommendedName>
        <fullName evidence="10">Ionotropic glutamate receptor C-terminal domain-containing protein</fullName>
    </recommendedName>
</protein>
<organism evidence="8 9">
    <name type="scientific">Anopheles albimanus</name>
    <name type="common">New world malaria mosquito</name>
    <dbReference type="NCBI Taxonomy" id="7167"/>
    <lineage>
        <taxon>Eukaryota</taxon>
        <taxon>Metazoa</taxon>
        <taxon>Ecdysozoa</taxon>
        <taxon>Arthropoda</taxon>
        <taxon>Hexapoda</taxon>
        <taxon>Insecta</taxon>
        <taxon>Pterygota</taxon>
        <taxon>Neoptera</taxon>
        <taxon>Endopterygota</taxon>
        <taxon>Diptera</taxon>
        <taxon>Nematocera</taxon>
        <taxon>Culicoidea</taxon>
        <taxon>Culicidae</taxon>
        <taxon>Anophelinae</taxon>
        <taxon>Anopheles</taxon>
    </lineage>
</organism>
<keyword evidence="2" id="KW-1003">Cell membrane</keyword>
<dbReference type="GO" id="GO:0005886">
    <property type="term" value="C:plasma membrane"/>
    <property type="evidence" value="ECO:0007669"/>
    <property type="project" value="UniProtKB-SubCell"/>
</dbReference>
<evidence type="ECO:0000256" key="6">
    <source>
        <dbReference type="ARBA" id="ARBA00023170"/>
    </source>
</evidence>
<evidence type="ECO:0000256" key="7">
    <source>
        <dbReference type="ARBA" id="ARBA00023180"/>
    </source>
</evidence>
<evidence type="ECO:0008006" key="10">
    <source>
        <dbReference type="Google" id="ProtNLM"/>
    </source>
</evidence>
<keyword evidence="3" id="KW-0812">Transmembrane</keyword>
<evidence type="ECO:0000313" key="9">
    <source>
        <dbReference type="Proteomes" id="UP000069272"/>
    </source>
</evidence>
<evidence type="ECO:0000313" key="8">
    <source>
        <dbReference type="EnsemblMetazoa" id="AALB000250-PA"/>
    </source>
</evidence>
<evidence type="ECO:0000256" key="3">
    <source>
        <dbReference type="ARBA" id="ARBA00022692"/>
    </source>
</evidence>
<comment type="subcellular location">
    <subcellularLocation>
        <location evidence="1">Cell membrane</location>
        <topology evidence="1">Multi-pass membrane protein</topology>
    </subcellularLocation>
</comment>
<dbReference type="InterPro" id="IPR052192">
    <property type="entry name" value="Insect_Ionotropic_Sensory_Rcpt"/>
</dbReference>
<proteinExistence type="predicted"/>
<dbReference type="PANTHER" id="PTHR42643">
    <property type="entry name" value="IONOTROPIC RECEPTOR 20A-RELATED"/>
    <property type="match status" value="1"/>
</dbReference>
<keyword evidence="9" id="KW-1185">Reference proteome</keyword>
<dbReference type="EnsemblMetazoa" id="AALB000250-RA">
    <property type="protein sequence ID" value="AALB000250-PA"/>
    <property type="gene ID" value="AALB000250"/>
</dbReference>
<dbReference type="VEuPathDB" id="VectorBase:AALB20_035958"/>
<dbReference type="PANTHER" id="PTHR42643:SF30">
    <property type="entry name" value="IONOTROPIC RECEPTOR 40A-RELATED"/>
    <property type="match status" value="1"/>
</dbReference>
<evidence type="ECO:0000256" key="5">
    <source>
        <dbReference type="ARBA" id="ARBA00023136"/>
    </source>
</evidence>
<name>A0A182F1C6_ANOAL</name>
<keyword evidence="7" id="KW-0325">Glycoprotein</keyword>
<evidence type="ECO:0000256" key="4">
    <source>
        <dbReference type="ARBA" id="ARBA00022989"/>
    </source>
</evidence>
<sequence>MRQSKEYAPVSSARLIFQNLDEYASSLSDPKGCHKSSQLKDLQGYVLQTSFIPSEADMRVIHTIMQTITSERNASFRQSFGLQASDLLNLSTSFNWQFTLLSLGPHEYATCFLVPRAAQIPIGYILVKPFDTSTWCCVVLSGTVVVLLLKRFGQSVNRSVPRALLTLLQCVFSSPNRISRSHFERRILTICMVSCLVLASSYQSIIVSLISNPAFYPELDTEAHINSSCALLMGNDNELGGMHFRNTFVDRASFKAGSSCVCSSCRLERFIRDHPQITTLYRISNLRMHPFPMLLALVDAHYPPFNALVEFYLARFLEAGITGKLLSDGKLKLSNNEKHARRVAQDPAG</sequence>
<reference evidence="8" key="2">
    <citation type="submission" date="2022-08" db="UniProtKB">
        <authorList>
            <consortium name="EnsemblMetazoa"/>
        </authorList>
    </citation>
    <scope>IDENTIFICATION</scope>
    <source>
        <strain evidence="8">STECLA/ALBI9_A</strain>
    </source>
</reference>